<evidence type="ECO:0000256" key="4">
    <source>
        <dbReference type="ARBA" id="ARBA00023163"/>
    </source>
</evidence>
<dbReference type="EMBL" id="QKKF02037264">
    <property type="protein sequence ID" value="RZF32380.1"/>
    <property type="molecule type" value="Genomic_DNA"/>
</dbReference>
<dbReference type="PANTHER" id="PTHR23110:SF109">
    <property type="entry name" value="FI07618P-RELATED"/>
    <property type="match status" value="1"/>
</dbReference>
<feature type="region of interest" description="Disordered" evidence="8">
    <location>
        <begin position="508"/>
        <end position="534"/>
    </location>
</feature>
<dbReference type="FunCoup" id="A0A482WGB3">
    <property type="interactions" value="11"/>
</dbReference>
<dbReference type="GO" id="GO:0005634">
    <property type="term" value="C:nucleus"/>
    <property type="evidence" value="ECO:0007669"/>
    <property type="project" value="UniProtKB-SubCell"/>
</dbReference>
<evidence type="ECO:0000259" key="9">
    <source>
        <dbReference type="PROSITE" id="PS50097"/>
    </source>
</evidence>
<dbReference type="SMART" id="SM00225">
    <property type="entry name" value="BTB"/>
    <property type="match status" value="1"/>
</dbReference>
<organism evidence="11 12">
    <name type="scientific">Laodelphax striatellus</name>
    <name type="common">Small brown planthopper</name>
    <name type="synonym">Delphax striatella</name>
    <dbReference type="NCBI Taxonomy" id="195883"/>
    <lineage>
        <taxon>Eukaryota</taxon>
        <taxon>Metazoa</taxon>
        <taxon>Ecdysozoa</taxon>
        <taxon>Arthropoda</taxon>
        <taxon>Hexapoda</taxon>
        <taxon>Insecta</taxon>
        <taxon>Pterygota</taxon>
        <taxon>Neoptera</taxon>
        <taxon>Paraneoptera</taxon>
        <taxon>Hemiptera</taxon>
        <taxon>Auchenorrhyncha</taxon>
        <taxon>Fulgoroidea</taxon>
        <taxon>Delphacidae</taxon>
        <taxon>Criomorphinae</taxon>
        <taxon>Laodelphax</taxon>
    </lineage>
</organism>
<reference evidence="11 12" key="1">
    <citation type="journal article" date="2017" name="Gigascience">
        <title>Genome sequence of the small brown planthopper, Laodelphax striatellus.</title>
        <authorList>
            <person name="Zhu J."/>
            <person name="Jiang F."/>
            <person name="Wang X."/>
            <person name="Yang P."/>
            <person name="Bao Y."/>
            <person name="Zhao W."/>
            <person name="Wang W."/>
            <person name="Lu H."/>
            <person name="Wang Q."/>
            <person name="Cui N."/>
            <person name="Li J."/>
            <person name="Chen X."/>
            <person name="Luo L."/>
            <person name="Yu J."/>
            <person name="Kang L."/>
            <person name="Cui F."/>
        </authorList>
    </citation>
    <scope>NUCLEOTIDE SEQUENCE [LARGE SCALE GENOMIC DNA]</scope>
    <source>
        <strain evidence="11">Lst14</strain>
    </source>
</reference>
<comment type="caution">
    <text evidence="11">The sequence shown here is derived from an EMBL/GenBank/DDBJ whole genome shotgun (WGS) entry which is preliminary data.</text>
</comment>
<evidence type="ECO:0000256" key="8">
    <source>
        <dbReference type="SAM" id="MobiDB-lite"/>
    </source>
</evidence>
<evidence type="ECO:0000256" key="3">
    <source>
        <dbReference type="ARBA" id="ARBA00023125"/>
    </source>
</evidence>
<evidence type="ECO:0000256" key="1">
    <source>
        <dbReference type="ARBA" id="ARBA00004123"/>
    </source>
</evidence>
<feature type="compositionally biased region" description="Pro residues" evidence="8">
    <location>
        <begin position="203"/>
        <end position="224"/>
    </location>
</feature>
<feature type="domain" description="HTH psq-type" evidence="10">
    <location>
        <begin position="318"/>
        <end position="370"/>
    </location>
</feature>
<feature type="compositionally biased region" description="Low complexity" evidence="8">
    <location>
        <begin position="180"/>
        <end position="189"/>
    </location>
</feature>
<dbReference type="InParanoid" id="A0A482WGB3"/>
<feature type="domain" description="BTB" evidence="9">
    <location>
        <begin position="65"/>
        <end position="130"/>
    </location>
</feature>
<dbReference type="Gene3D" id="3.30.710.10">
    <property type="entry name" value="Potassium Channel Kv1.1, Chain A"/>
    <property type="match status" value="1"/>
</dbReference>
<keyword evidence="12" id="KW-1185">Reference proteome</keyword>
<dbReference type="CDD" id="cd18315">
    <property type="entry name" value="BTB_POZ_BAB-like"/>
    <property type="match status" value="1"/>
</dbReference>
<dbReference type="Proteomes" id="UP000291343">
    <property type="component" value="Unassembled WGS sequence"/>
</dbReference>
<keyword evidence="5 7" id="KW-0539">Nucleus</keyword>
<dbReference type="InterPro" id="IPR011333">
    <property type="entry name" value="SKP1/BTB/POZ_sf"/>
</dbReference>
<feature type="region of interest" description="Disordered" evidence="8">
    <location>
        <begin position="615"/>
        <end position="641"/>
    </location>
</feature>
<evidence type="ECO:0000256" key="7">
    <source>
        <dbReference type="PROSITE-ProRule" id="PRU00320"/>
    </source>
</evidence>
<evidence type="ECO:0008006" key="13">
    <source>
        <dbReference type="Google" id="ProtNLM"/>
    </source>
</evidence>
<keyword evidence="4" id="KW-0804">Transcription</keyword>
<dbReference type="SMR" id="A0A482WGB3"/>
<dbReference type="GO" id="GO:0006357">
    <property type="term" value="P:regulation of transcription by RNA polymerase II"/>
    <property type="evidence" value="ECO:0007669"/>
    <property type="project" value="TreeGrafter"/>
</dbReference>
<dbReference type="Pfam" id="PF00651">
    <property type="entry name" value="BTB"/>
    <property type="match status" value="1"/>
</dbReference>
<dbReference type="InterPro" id="IPR009057">
    <property type="entry name" value="Homeodomain-like_sf"/>
</dbReference>
<sequence length="755" mass="78965">MHAFATGGSSGSGSGGSGGGGSSASSSTTGGGGAGSPQLFCLRWNNYQSNLTNVFDQLLQSESFVDVTLACDGHSVKAHKVVLSACSPYFQALFFDNPCRHPIVILKDVRWPELKAAVEFMYKGEINVSQEQIGPLLQVAESLKIRGLADVSGAGDSDDSKADTVSLAPRPAKKRRRDSSPAADSPSASNGLPDALGLVTTSPPAPSSMCPPPPPPPQQQPPPANAASNQMSLAALPPPPPPPQSSASAAAADDMEIKPGIAEMIREEERAKMLESTHASWLGASTSSLAADSYQYQLQSMWQKCWNTNQSLVHHLRFRERGPLKSWRPETMAEAILSVLKEGLSLSQAARKYDIPYPTFVLYANRVHNMLGPSADGGTDLRPKGRGRPQRILLGIWPEDHIHGVIRAVVFRDPQHIKEEAINLGYHRMQEPMYGSPGCNDSSGGAVSPSSAAAAAVVAVAQNLRQQMLAAAHHGAAANAANAAAADAHFNFLAAHCSNGTAGGGGGGIHSPLPSPVNSSPRSSPLSAANPNANAANNSLEQQHVGPPQSPLAAGGHMLSGTSIFPGGIPLSSYKAAAAAAAAASASASANQSQSSLPVFRPEQLFHDEIEDLVKRPQSSETPKVKSPPQAPSTPVSQMQPVIHTGSVPPISNYKPPVSGGGGGGGLTLVRPEYLFHDEIEDLVKRPSSASSEPSKVKVGIGMTYKPTNESYSSNARADALFPEEIDELVKSPSNSSTPNDQQAALPLKVEQRIE</sequence>
<feature type="compositionally biased region" description="Polar residues" evidence="8">
    <location>
        <begin position="732"/>
        <end position="743"/>
    </location>
</feature>
<comment type="function">
    <text evidence="6">Probably acts as a transcriptional regulator. Required for the specification of the tarsal segment. Also involved in antenna development.</text>
</comment>
<keyword evidence="2" id="KW-0805">Transcription regulation</keyword>
<evidence type="ECO:0000256" key="6">
    <source>
        <dbReference type="ARBA" id="ARBA00058541"/>
    </source>
</evidence>
<feature type="compositionally biased region" description="Gly residues" evidence="8">
    <location>
        <begin position="8"/>
        <end position="22"/>
    </location>
</feature>
<dbReference type="Pfam" id="PF05225">
    <property type="entry name" value="HTH_psq"/>
    <property type="match status" value="1"/>
</dbReference>
<feature type="DNA-binding region" description="H-T-H motif" evidence="7">
    <location>
        <begin position="346"/>
        <end position="366"/>
    </location>
</feature>
<name>A0A482WGB3_LAOST</name>
<dbReference type="PROSITE" id="PS50097">
    <property type="entry name" value="BTB"/>
    <property type="match status" value="1"/>
</dbReference>
<dbReference type="PANTHER" id="PTHR23110">
    <property type="entry name" value="BTB DOMAIN TRANSCRIPTION FACTOR"/>
    <property type="match status" value="1"/>
</dbReference>
<feature type="region of interest" description="Disordered" evidence="8">
    <location>
        <begin position="1"/>
        <end position="31"/>
    </location>
</feature>
<dbReference type="SUPFAM" id="SSF54695">
    <property type="entry name" value="POZ domain"/>
    <property type="match status" value="1"/>
</dbReference>
<evidence type="ECO:0000256" key="2">
    <source>
        <dbReference type="ARBA" id="ARBA00023015"/>
    </source>
</evidence>
<evidence type="ECO:0000313" key="11">
    <source>
        <dbReference type="EMBL" id="RZF32380.1"/>
    </source>
</evidence>
<evidence type="ECO:0000259" key="10">
    <source>
        <dbReference type="PROSITE" id="PS50960"/>
    </source>
</evidence>
<feature type="compositionally biased region" description="Low complexity" evidence="8">
    <location>
        <begin position="516"/>
        <end position="534"/>
    </location>
</feature>
<dbReference type="FunFam" id="3.30.710.10:FF:000120">
    <property type="entry name" value="Bric a brac 2, isoform B"/>
    <property type="match status" value="1"/>
</dbReference>
<comment type="subcellular location">
    <subcellularLocation>
        <location evidence="1 7">Nucleus</location>
    </subcellularLocation>
</comment>
<keyword evidence="3 7" id="KW-0238">DNA-binding</keyword>
<dbReference type="InterPro" id="IPR000210">
    <property type="entry name" value="BTB/POZ_dom"/>
</dbReference>
<feature type="region of interest" description="Disordered" evidence="8">
    <location>
        <begin position="730"/>
        <end position="755"/>
    </location>
</feature>
<dbReference type="InterPro" id="IPR051095">
    <property type="entry name" value="Dros_DevTransReg"/>
</dbReference>
<proteinExistence type="predicted"/>
<dbReference type="GO" id="GO:0046660">
    <property type="term" value="P:female sex differentiation"/>
    <property type="evidence" value="ECO:0007669"/>
    <property type="project" value="UniProtKB-ARBA"/>
</dbReference>
<evidence type="ECO:0000313" key="12">
    <source>
        <dbReference type="Proteomes" id="UP000291343"/>
    </source>
</evidence>
<feature type="compositionally biased region" description="Low complexity" evidence="8">
    <location>
        <begin position="225"/>
        <end position="235"/>
    </location>
</feature>
<gene>
    <name evidence="11" type="ORF">LSTR_LSTR001844</name>
</gene>
<accession>A0A482WGB3</accession>
<dbReference type="GO" id="GO:0003680">
    <property type="term" value="F:minor groove of adenine-thymine-rich DNA binding"/>
    <property type="evidence" value="ECO:0007669"/>
    <property type="project" value="UniProtKB-ARBA"/>
</dbReference>
<dbReference type="SUPFAM" id="SSF46689">
    <property type="entry name" value="Homeodomain-like"/>
    <property type="match status" value="1"/>
</dbReference>
<dbReference type="AlphaFoldDB" id="A0A482WGB3"/>
<evidence type="ECO:0000256" key="5">
    <source>
        <dbReference type="ARBA" id="ARBA00023242"/>
    </source>
</evidence>
<feature type="region of interest" description="Disordered" evidence="8">
    <location>
        <begin position="152"/>
        <end position="252"/>
    </location>
</feature>
<dbReference type="InterPro" id="IPR007889">
    <property type="entry name" value="HTH_Psq"/>
</dbReference>
<dbReference type="GO" id="GO:0007455">
    <property type="term" value="P:eye-antennal disc morphogenesis"/>
    <property type="evidence" value="ECO:0007669"/>
    <property type="project" value="UniProtKB-ARBA"/>
</dbReference>
<protein>
    <recommendedName>
        <fullName evidence="13">BTB domain-containing protein</fullName>
    </recommendedName>
</protein>
<dbReference type="PROSITE" id="PS50960">
    <property type="entry name" value="HTH_PSQ"/>
    <property type="match status" value="1"/>
</dbReference>
<dbReference type="GO" id="GO:0007478">
    <property type="term" value="P:leg disc morphogenesis"/>
    <property type="evidence" value="ECO:0007669"/>
    <property type="project" value="UniProtKB-ARBA"/>
</dbReference>
<dbReference type="OrthoDB" id="6611570at2759"/>